<dbReference type="AlphaFoldDB" id="A0A511NA62"/>
<dbReference type="OrthoDB" id="61209at2"/>
<reference evidence="2 3" key="1">
    <citation type="submission" date="2019-07" db="EMBL/GenBank/DDBJ databases">
        <title>Whole genome shotgun sequence of Deinococcus cellulosilyticus NBRC 106333.</title>
        <authorList>
            <person name="Hosoyama A."/>
            <person name="Uohara A."/>
            <person name="Ohji S."/>
            <person name="Ichikawa N."/>
        </authorList>
    </citation>
    <scope>NUCLEOTIDE SEQUENCE [LARGE SCALE GENOMIC DNA]</scope>
    <source>
        <strain evidence="2 3">NBRC 106333</strain>
    </source>
</reference>
<sequence length="629" mass="67919">MKHPLFALILSGLLASCAQKATSNLPVLPEPPRNTTHLVEVAFNGVGTAQPTSSAKTLQSSGLQKQGLQTVTGELQFTSLSTSTFTVKRTGTRFVTATYQITNNTGRTLHDLGLVGVALNDTDGDASNNSVSPTAQGTAFRSLKHYDGSDASEKAPVLVPGTAQKYDYRSDSAVADDSGTVYRSGLDLNGFTPAAPSGLTMNVQDFGWFLEGDFPSGTSQVVTFSVAFPMDADPRNDPYSFSFVATYSENVLPEPTQFVTLGGALNVSPDASRPFIAVDQNNTPVVSYMEWFNDIGTVTQVKRWNGSTWDAYPVPFNSATEGAREPSVALTPSGNPVVMAQTYGGRGLALAVKRWNGNSWDDLGTAVELDDMHMHLDTGSMQLAVAPDGAPVVVYTGMKADYSTPSDELHVLKYQTGTGWVDLGGALNFGQYHYLEFPSVAFNTSGQPVVAWAEAVDNQSGDVWVKAWNGTSWTQLGGPLDVNQSHHVLNTSVAVGKNNVPVVGWSEYGNDYNANVHVKRWDGNTWVQLGGPLDSVETRQAYQPTVVVDSSNRPVVSWYEEMGNGLQYHVKRWNGNTWDTLLSPVHPESSAAYDYMRMAAGPNNSVSVVWNQYSASTANQSQILVKRFE</sequence>
<organism evidence="2 3">
    <name type="scientific">Deinococcus cellulosilyticus (strain DSM 18568 / NBRC 106333 / KACC 11606 / 5516J-15)</name>
    <dbReference type="NCBI Taxonomy" id="1223518"/>
    <lineage>
        <taxon>Bacteria</taxon>
        <taxon>Thermotogati</taxon>
        <taxon>Deinococcota</taxon>
        <taxon>Deinococci</taxon>
        <taxon>Deinococcales</taxon>
        <taxon>Deinococcaceae</taxon>
        <taxon>Deinococcus</taxon>
    </lineage>
</organism>
<dbReference type="RefSeq" id="WP_146889483.1">
    <property type="nucleotide sequence ID" value="NZ_BJXB01000031.1"/>
</dbReference>
<evidence type="ECO:0000256" key="1">
    <source>
        <dbReference type="SAM" id="SignalP"/>
    </source>
</evidence>
<accession>A0A511NA62</accession>
<gene>
    <name evidence="2" type="ORF">DC3_48960</name>
</gene>
<keyword evidence="3" id="KW-1185">Reference proteome</keyword>
<comment type="caution">
    <text evidence="2">The sequence shown here is derived from an EMBL/GenBank/DDBJ whole genome shotgun (WGS) entry which is preliminary data.</text>
</comment>
<dbReference type="Proteomes" id="UP000321306">
    <property type="component" value="Unassembled WGS sequence"/>
</dbReference>
<proteinExistence type="predicted"/>
<name>A0A511NA62_DEIC1</name>
<feature type="signal peptide" evidence="1">
    <location>
        <begin position="1"/>
        <end position="20"/>
    </location>
</feature>
<keyword evidence="1" id="KW-0732">Signal</keyword>
<evidence type="ECO:0000313" key="3">
    <source>
        <dbReference type="Proteomes" id="UP000321306"/>
    </source>
</evidence>
<protein>
    <submittedName>
        <fullName evidence="2">Uncharacterized protein</fullName>
    </submittedName>
</protein>
<feature type="chain" id="PRO_5021967164" evidence="1">
    <location>
        <begin position="21"/>
        <end position="629"/>
    </location>
</feature>
<dbReference type="EMBL" id="BJXB01000031">
    <property type="protein sequence ID" value="GEM49261.1"/>
    <property type="molecule type" value="Genomic_DNA"/>
</dbReference>
<evidence type="ECO:0000313" key="2">
    <source>
        <dbReference type="EMBL" id="GEM49261.1"/>
    </source>
</evidence>
<dbReference type="PROSITE" id="PS51257">
    <property type="entry name" value="PROKAR_LIPOPROTEIN"/>
    <property type="match status" value="1"/>
</dbReference>